<organism evidence="2 3">
    <name type="scientific">Corymbia citriodora subsp. variegata</name>
    <dbReference type="NCBI Taxonomy" id="360336"/>
    <lineage>
        <taxon>Eukaryota</taxon>
        <taxon>Viridiplantae</taxon>
        <taxon>Streptophyta</taxon>
        <taxon>Embryophyta</taxon>
        <taxon>Tracheophyta</taxon>
        <taxon>Spermatophyta</taxon>
        <taxon>Magnoliopsida</taxon>
        <taxon>eudicotyledons</taxon>
        <taxon>Gunneridae</taxon>
        <taxon>Pentapetalae</taxon>
        <taxon>rosids</taxon>
        <taxon>malvids</taxon>
        <taxon>Myrtales</taxon>
        <taxon>Myrtaceae</taxon>
        <taxon>Myrtoideae</taxon>
        <taxon>Eucalypteae</taxon>
        <taxon>Corymbia</taxon>
    </lineage>
</organism>
<accession>A0A8T0CR70</accession>
<sequence length="89" mass="9949">MEIMLALANGIGGVPVGMVVPEESLFIKAVEHELEQRKKKVPSAATSISSPRSRATERKNKPRLGLFICFCGDRSHKHHSHEQVHHLQE</sequence>
<dbReference type="OrthoDB" id="186625at2759"/>
<dbReference type="AlphaFoldDB" id="A0A8T0CR70"/>
<feature type="compositionally biased region" description="Polar residues" evidence="1">
    <location>
        <begin position="44"/>
        <end position="53"/>
    </location>
</feature>
<keyword evidence="3" id="KW-1185">Reference proteome</keyword>
<comment type="caution">
    <text evidence="2">The sequence shown here is derived from an EMBL/GenBank/DDBJ whole genome shotgun (WGS) entry which is preliminary data.</text>
</comment>
<reference evidence="2" key="1">
    <citation type="submission" date="2020-05" db="EMBL/GenBank/DDBJ databases">
        <title>WGS assembly of Corymbia citriodora subspecies variegata.</title>
        <authorList>
            <person name="Barry K."/>
            <person name="Hundley H."/>
            <person name="Shu S."/>
            <person name="Jenkins J."/>
            <person name="Grimwood J."/>
            <person name="Baten A."/>
        </authorList>
    </citation>
    <scope>NUCLEOTIDE SEQUENCE</scope>
    <source>
        <strain evidence="2">CV2-018</strain>
    </source>
</reference>
<evidence type="ECO:0000313" key="2">
    <source>
        <dbReference type="EMBL" id="KAF7848756.1"/>
    </source>
</evidence>
<proteinExistence type="predicted"/>
<gene>
    <name evidence="2" type="ORF">BT93_L1592</name>
</gene>
<evidence type="ECO:0000256" key="1">
    <source>
        <dbReference type="SAM" id="MobiDB-lite"/>
    </source>
</evidence>
<dbReference type="Proteomes" id="UP000806378">
    <property type="component" value="Unassembled WGS sequence"/>
</dbReference>
<evidence type="ECO:0000313" key="3">
    <source>
        <dbReference type="Proteomes" id="UP000806378"/>
    </source>
</evidence>
<dbReference type="EMBL" id="MU089990">
    <property type="protein sequence ID" value="KAF7848756.1"/>
    <property type="molecule type" value="Genomic_DNA"/>
</dbReference>
<name>A0A8T0CR70_CORYI</name>
<feature type="region of interest" description="Disordered" evidence="1">
    <location>
        <begin position="37"/>
        <end position="59"/>
    </location>
</feature>
<dbReference type="Gramene" id="rna-gnl|WGS:JABURB|Cocit.L1592.1">
    <property type="protein sequence ID" value="cds-KAF7848756.1"/>
    <property type="gene ID" value="gene-BT93_L1592"/>
</dbReference>
<protein>
    <submittedName>
        <fullName evidence="2">Uncharacterized protein</fullName>
    </submittedName>
</protein>